<accession>F0XK45</accession>
<feature type="compositionally biased region" description="Polar residues" evidence="1">
    <location>
        <begin position="397"/>
        <end position="406"/>
    </location>
</feature>
<feature type="compositionally biased region" description="Polar residues" evidence="1">
    <location>
        <begin position="1"/>
        <end position="16"/>
    </location>
</feature>
<evidence type="ECO:0000256" key="1">
    <source>
        <dbReference type="SAM" id="MobiDB-lite"/>
    </source>
</evidence>
<feature type="compositionally biased region" description="Basic and acidic residues" evidence="1">
    <location>
        <begin position="651"/>
        <end position="666"/>
    </location>
</feature>
<sequence>MASPRTQDSGSATASCQPGPAEDNKMAGPELSNQVGDDTTIENGVPQILPKGIVANTSEIYAEVASYKIVPLERLREYWRAQFMMEQQGIPEREQERPQTSETGQDKRRAESPGQDKPDTATSESISKPSKQAETAETAEKSVKQQEIGNTKTRHGEKDDVVQPKKISSSSTRPPPSQSILKKPRPSLAGPRPTPRFALPSGEPADDKPKEGAATGDNAVEGNNVLKAGASAAVGSTSSEQSTPKPKEQSSVITPSSKSGTAKQDGRKAKPKHAKKKFVAGMASSKRKAVVAKRSNSHSSTGSAATEARELVSSRQSEQTAVEEEGVGEMDEMDEIGEIEGIVSSSLGLSDRGADVSPRAHASASNLERQAARPKGTETAGKQPTQPPPLPPVRPQLYTSSPTLMSPTASVGSVTGLATAAAARGPQPVVVHQGPGLSAASGQAATSASLESTGGSGILEISMASRNRRPVSQVLGGPGGTPSRQYTMPEVSSQRKRLATGQGFGVTGAPAPISPGAIPPRLSRSLSQDSYARHHVGDGAQRPALPHGIGSAAIAAPSMVAASGVLIETEGPDPFELYAQTGLDDDEEAERPLVESSSYNEHSPVQRQLFTPTRPSQTPRIPFARTRSQLNIILDREKERLGQGNFASWQESRHRDHEGDDQRSGR</sequence>
<reference evidence="2 3" key="1">
    <citation type="journal article" date="2011" name="Proc. Natl. Acad. Sci. U.S.A.">
        <title>Genome and transcriptome analyses of the mountain pine beetle-fungal symbiont Grosmannia clavigera, a lodgepole pine pathogen.</title>
        <authorList>
            <person name="DiGuistini S."/>
            <person name="Wang Y."/>
            <person name="Liao N.Y."/>
            <person name="Taylor G."/>
            <person name="Tanguay P."/>
            <person name="Feau N."/>
            <person name="Henrissat B."/>
            <person name="Chan S.K."/>
            <person name="Hesse-Orce U."/>
            <person name="Alamouti S.M."/>
            <person name="Tsui C.K.M."/>
            <person name="Docking R.T."/>
            <person name="Levasseur A."/>
            <person name="Haridas S."/>
            <person name="Robertson G."/>
            <person name="Birol I."/>
            <person name="Holt R.A."/>
            <person name="Marra M.A."/>
            <person name="Hamelin R.C."/>
            <person name="Hirst M."/>
            <person name="Jones S.J.M."/>
            <person name="Bohlmann J."/>
            <person name="Breuil C."/>
        </authorList>
    </citation>
    <scope>NUCLEOTIDE SEQUENCE [LARGE SCALE GENOMIC DNA]</scope>
    <source>
        <strain evidence="3">kw1407 / UAMH 11150</strain>
    </source>
</reference>
<dbReference type="InParanoid" id="F0XK45"/>
<dbReference type="OrthoDB" id="5424234at2759"/>
<name>F0XK45_GROCL</name>
<organism evidence="3">
    <name type="scientific">Grosmannia clavigera (strain kw1407 / UAMH 11150)</name>
    <name type="common">Blue stain fungus</name>
    <name type="synonym">Graphiocladiella clavigera</name>
    <dbReference type="NCBI Taxonomy" id="655863"/>
    <lineage>
        <taxon>Eukaryota</taxon>
        <taxon>Fungi</taxon>
        <taxon>Dikarya</taxon>
        <taxon>Ascomycota</taxon>
        <taxon>Pezizomycotina</taxon>
        <taxon>Sordariomycetes</taxon>
        <taxon>Sordariomycetidae</taxon>
        <taxon>Ophiostomatales</taxon>
        <taxon>Ophiostomataceae</taxon>
        <taxon>Leptographium</taxon>
    </lineage>
</organism>
<feature type="compositionally biased region" description="Basic residues" evidence="1">
    <location>
        <begin position="269"/>
        <end position="278"/>
    </location>
</feature>
<proteinExistence type="predicted"/>
<feature type="compositionally biased region" description="Basic and acidic residues" evidence="1">
    <location>
        <begin position="91"/>
        <end position="119"/>
    </location>
</feature>
<feature type="compositionally biased region" description="Polar residues" evidence="1">
    <location>
        <begin position="240"/>
        <end position="262"/>
    </location>
</feature>
<dbReference type="STRING" id="655863.F0XK45"/>
<keyword evidence="3" id="KW-1185">Reference proteome</keyword>
<dbReference type="RefSeq" id="XP_014171334.1">
    <property type="nucleotide sequence ID" value="XM_014315859.1"/>
</dbReference>
<dbReference type="EMBL" id="GL629787">
    <property type="protein sequence ID" value="EFX01852.1"/>
    <property type="molecule type" value="Genomic_DNA"/>
</dbReference>
<feature type="compositionally biased region" description="Low complexity" evidence="1">
    <location>
        <begin position="438"/>
        <end position="449"/>
    </location>
</feature>
<dbReference type="Proteomes" id="UP000007796">
    <property type="component" value="Unassembled WGS sequence"/>
</dbReference>
<dbReference type="GeneID" id="25978188"/>
<dbReference type="AlphaFoldDB" id="F0XK45"/>
<evidence type="ECO:0000313" key="2">
    <source>
        <dbReference type="EMBL" id="EFX01852.1"/>
    </source>
</evidence>
<feature type="region of interest" description="Disordered" evidence="1">
    <location>
        <begin position="433"/>
        <end position="544"/>
    </location>
</feature>
<dbReference type="eggNOG" id="ENOG502SDF2">
    <property type="taxonomic scope" value="Eukaryota"/>
</dbReference>
<feature type="compositionally biased region" description="Low complexity" evidence="1">
    <location>
        <begin position="508"/>
        <end position="520"/>
    </location>
</feature>
<feature type="compositionally biased region" description="Pro residues" evidence="1">
    <location>
        <begin position="385"/>
        <end position="394"/>
    </location>
</feature>
<feature type="region of interest" description="Disordered" evidence="1">
    <location>
        <begin position="1"/>
        <end position="54"/>
    </location>
</feature>
<feature type="compositionally biased region" description="Polar residues" evidence="1">
    <location>
        <begin position="595"/>
        <end position="619"/>
    </location>
</feature>
<evidence type="ECO:0000313" key="3">
    <source>
        <dbReference type="Proteomes" id="UP000007796"/>
    </source>
</evidence>
<feature type="compositionally biased region" description="Polar residues" evidence="1">
    <location>
        <begin position="120"/>
        <end position="135"/>
    </location>
</feature>
<feature type="compositionally biased region" description="Low complexity" evidence="1">
    <location>
        <begin position="228"/>
        <end position="239"/>
    </location>
</feature>
<feature type="region of interest" description="Disordered" evidence="1">
    <location>
        <begin position="584"/>
        <end position="666"/>
    </location>
</feature>
<feature type="compositionally biased region" description="Polar residues" evidence="1">
    <location>
        <begin position="482"/>
        <end position="492"/>
    </location>
</feature>
<feature type="compositionally biased region" description="Basic and acidic residues" evidence="1">
    <location>
        <begin position="154"/>
        <end position="163"/>
    </location>
</feature>
<gene>
    <name evidence="2" type="ORF">CMQ_4923</name>
</gene>
<protein>
    <submittedName>
        <fullName evidence="2">Uncharacterized protein</fullName>
    </submittedName>
</protein>
<feature type="region of interest" description="Disordered" evidence="1">
    <location>
        <begin position="87"/>
        <end position="406"/>
    </location>
</feature>
<dbReference type="HOGENOM" id="CLU_367644_0_0_1"/>
<feature type="compositionally biased region" description="Acidic residues" evidence="1">
    <location>
        <begin position="321"/>
        <end position="338"/>
    </location>
</feature>